<evidence type="ECO:0000256" key="3">
    <source>
        <dbReference type="ARBA" id="ARBA00022598"/>
    </source>
</evidence>
<evidence type="ECO:0000256" key="4">
    <source>
        <dbReference type="ARBA" id="ARBA00022741"/>
    </source>
</evidence>
<evidence type="ECO:0000256" key="1">
    <source>
        <dbReference type="ARBA" id="ARBA00005594"/>
    </source>
</evidence>
<dbReference type="PANTHER" id="PTHR43740:SF2">
    <property type="entry name" value="LEUCINE--TRNA LIGASE, MITOCHONDRIAL"/>
    <property type="match status" value="1"/>
</dbReference>
<dbReference type="Pfam" id="PF09334">
    <property type="entry name" value="tRNA-synt_1g"/>
    <property type="match status" value="1"/>
</dbReference>
<keyword evidence="3 9" id="KW-0436">Ligase</keyword>
<evidence type="ECO:0000256" key="6">
    <source>
        <dbReference type="ARBA" id="ARBA00022917"/>
    </source>
</evidence>
<organism evidence="9 10">
    <name type="scientific">Streptococcus suis</name>
    <dbReference type="NCBI Taxonomy" id="1307"/>
    <lineage>
        <taxon>Bacteria</taxon>
        <taxon>Bacillati</taxon>
        <taxon>Bacillota</taxon>
        <taxon>Bacilli</taxon>
        <taxon>Lactobacillales</taxon>
        <taxon>Streptococcaceae</taxon>
        <taxon>Streptococcus</taxon>
    </lineage>
</organism>
<dbReference type="FunFam" id="3.40.50.620:FF:000060">
    <property type="entry name" value="Leucine--tRNA ligase"/>
    <property type="match status" value="1"/>
</dbReference>
<reference evidence="9" key="1">
    <citation type="submission" date="2023-11" db="EMBL/GenBank/DDBJ databases">
        <title>Antimicrobial resistance in invasive Streptococcus suis isolated in Spain and the associated genetic mechanisms.</title>
        <authorList>
            <person name="Uruen C."/>
            <person name="Arenas J.A."/>
        </authorList>
    </citation>
    <scope>NUCLEOTIDE SEQUENCE</scope>
    <source>
        <strain evidence="9">Ss_70</strain>
    </source>
</reference>
<evidence type="ECO:0000256" key="5">
    <source>
        <dbReference type="ARBA" id="ARBA00022840"/>
    </source>
</evidence>
<keyword evidence="4" id="KW-0547">Nucleotide-binding</keyword>
<dbReference type="InterPro" id="IPR015413">
    <property type="entry name" value="Methionyl/Leucyl_tRNA_Synth"/>
</dbReference>
<proteinExistence type="inferred from homology"/>
<keyword evidence="5" id="KW-0067">ATP-binding</keyword>
<feature type="domain" description="Methionyl/Leucyl tRNA synthetase" evidence="8">
    <location>
        <begin position="22"/>
        <end position="102"/>
    </location>
</feature>
<dbReference type="Proteomes" id="UP001270004">
    <property type="component" value="Unassembled WGS sequence"/>
</dbReference>
<dbReference type="GO" id="GO:0004823">
    <property type="term" value="F:leucine-tRNA ligase activity"/>
    <property type="evidence" value="ECO:0007669"/>
    <property type="project" value="UniProtKB-EC"/>
</dbReference>
<evidence type="ECO:0000256" key="2">
    <source>
        <dbReference type="ARBA" id="ARBA00013164"/>
    </source>
</evidence>
<keyword evidence="6" id="KW-0648">Protein biosynthesis</keyword>
<accession>A0AAW9DK58</accession>
<keyword evidence="7" id="KW-0030">Aminoacyl-tRNA synthetase</keyword>
<dbReference type="InterPro" id="IPR014729">
    <property type="entry name" value="Rossmann-like_a/b/a_fold"/>
</dbReference>
<dbReference type="Gene3D" id="1.10.730.10">
    <property type="entry name" value="Isoleucyl-tRNA Synthetase, Domain 1"/>
    <property type="match status" value="1"/>
</dbReference>
<dbReference type="PANTHER" id="PTHR43740">
    <property type="entry name" value="LEUCYL-TRNA SYNTHETASE"/>
    <property type="match status" value="1"/>
</dbReference>
<evidence type="ECO:0000313" key="9">
    <source>
        <dbReference type="EMBL" id="MDX5039183.1"/>
    </source>
</evidence>
<feature type="non-terminal residue" evidence="9">
    <location>
        <position position="1"/>
    </location>
</feature>
<comment type="caution">
    <text evidence="9">The sequence shown here is derived from an EMBL/GenBank/DDBJ whole genome shotgun (WGS) entry which is preliminary data.</text>
</comment>
<dbReference type="PROSITE" id="PS00178">
    <property type="entry name" value="AA_TRNA_LIGASE_I"/>
    <property type="match status" value="1"/>
</dbReference>
<comment type="similarity">
    <text evidence="1">Belongs to the class-I aminoacyl-tRNA synthetase family.</text>
</comment>
<dbReference type="GO" id="GO:0005524">
    <property type="term" value="F:ATP binding"/>
    <property type="evidence" value="ECO:0007669"/>
    <property type="project" value="UniProtKB-KW"/>
</dbReference>
<dbReference type="GO" id="GO:0006429">
    <property type="term" value="P:leucyl-tRNA aminoacylation"/>
    <property type="evidence" value="ECO:0007669"/>
    <property type="project" value="InterPro"/>
</dbReference>
<evidence type="ECO:0000313" key="10">
    <source>
        <dbReference type="Proteomes" id="UP001270004"/>
    </source>
</evidence>
<dbReference type="InterPro" id="IPR002302">
    <property type="entry name" value="Leu-tRNA-ligase"/>
</dbReference>
<sequence length="118" mass="13394">KNHTFKTGTDADKPNFYALDMFPYPSGAGLHVGHPEGYTATDILSRYKRAQGYNVLHPMGWDAFGLPAEQYAMDTGNDPADFTAENIANFKRQINALGFSYDWDREVNTTDPNYYKWT</sequence>
<dbReference type="EC" id="6.1.1.4" evidence="2"/>
<dbReference type="EMBL" id="JAWWZK010000421">
    <property type="protein sequence ID" value="MDX5039183.1"/>
    <property type="molecule type" value="Genomic_DNA"/>
</dbReference>
<dbReference type="GO" id="GO:0005829">
    <property type="term" value="C:cytosol"/>
    <property type="evidence" value="ECO:0007669"/>
    <property type="project" value="TreeGrafter"/>
</dbReference>
<feature type="non-terminal residue" evidence="9">
    <location>
        <position position="118"/>
    </location>
</feature>
<dbReference type="SUPFAM" id="SSF52374">
    <property type="entry name" value="Nucleotidylyl transferase"/>
    <property type="match status" value="1"/>
</dbReference>
<evidence type="ECO:0000256" key="7">
    <source>
        <dbReference type="ARBA" id="ARBA00023146"/>
    </source>
</evidence>
<dbReference type="InterPro" id="IPR001412">
    <property type="entry name" value="aa-tRNA-synth_I_CS"/>
</dbReference>
<name>A0AAW9DK58_STRSU</name>
<dbReference type="AlphaFoldDB" id="A0AAW9DK58"/>
<protein>
    <recommendedName>
        <fullName evidence="2">leucine--tRNA ligase</fullName>
        <ecNumber evidence="2">6.1.1.4</ecNumber>
    </recommendedName>
</protein>
<dbReference type="Gene3D" id="3.40.50.620">
    <property type="entry name" value="HUPs"/>
    <property type="match status" value="1"/>
</dbReference>
<dbReference type="RefSeq" id="WP_319444611.1">
    <property type="nucleotide sequence ID" value="NZ_JAWWZK010000421.1"/>
</dbReference>
<evidence type="ECO:0000259" key="8">
    <source>
        <dbReference type="Pfam" id="PF09334"/>
    </source>
</evidence>
<gene>
    <name evidence="9" type="ORF">SHY70_13075</name>
</gene>